<feature type="compositionally biased region" description="Low complexity" evidence="1">
    <location>
        <begin position="784"/>
        <end position="797"/>
    </location>
</feature>
<feature type="region of interest" description="Disordered" evidence="1">
    <location>
        <begin position="413"/>
        <end position="434"/>
    </location>
</feature>
<feature type="compositionally biased region" description="Low complexity" evidence="1">
    <location>
        <begin position="673"/>
        <end position="739"/>
    </location>
</feature>
<dbReference type="Proteomes" id="UP001620645">
    <property type="component" value="Unassembled WGS sequence"/>
</dbReference>
<protein>
    <submittedName>
        <fullName evidence="2">Uncharacterized protein</fullName>
    </submittedName>
</protein>
<accession>A0ABD2HYI6</accession>
<name>A0ABD2HYI6_HETSC</name>
<keyword evidence="3" id="KW-1185">Reference proteome</keyword>
<dbReference type="PANTHER" id="PTHR14791">
    <property type="entry name" value="BOMB/KIRA PROTEINS"/>
    <property type="match status" value="1"/>
</dbReference>
<feature type="compositionally biased region" description="Low complexity" evidence="1">
    <location>
        <begin position="751"/>
        <end position="769"/>
    </location>
</feature>
<feature type="compositionally biased region" description="Polar residues" evidence="1">
    <location>
        <begin position="491"/>
        <end position="507"/>
    </location>
</feature>
<comment type="caution">
    <text evidence="2">The sequence shown here is derived from an EMBL/GenBank/DDBJ whole genome shotgun (WGS) entry which is preliminary data.</text>
</comment>
<feature type="compositionally biased region" description="Polar residues" evidence="1">
    <location>
        <begin position="770"/>
        <end position="779"/>
    </location>
</feature>
<feature type="region of interest" description="Disordered" evidence="1">
    <location>
        <begin position="236"/>
        <end position="263"/>
    </location>
</feature>
<evidence type="ECO:0000313" key="2">
    <source>
        <dbReference type="EMBL" id="KAL3072051.1"/>
    </source>
</evidence>
<feature type="region of interest" description="Disordered" evidence="1">
    <location>
        <begin position="184"/>
        <end position="219"/>
    </location>
</feature>
<organism evidence="2 3">
    <name type="scientific">Heterodera schachtii</name>
    <name type="common">Sugarbeet cyst nematode worm</name>
    <name type="synonym">Tylenchus schachtii</name>
    <dbReference type="NCBI Taxonomy" id="97005"/>
    <lineage>
        <taxon>Eukaryota</taxon>
        <taxon>Metazoa</taxon>
        <taxon>Ecdysozoa</taxon>
        <taxon>Nematoda</taxon>
        <taxon>Chromadorea</taxon>
        <taxon>Rhabditida</taxon>
        <taxon>Tylenchina</taxon>
        <taxon>Tylenchomorpha</taxon>
        <taxon>Tylenchoidea</taxon>
        <taxon>Heteroderidae</taxon>
        <taxon>Heteroderinae</taxon>
        <taxon>Heterodera</taxon>
    </lineage>
</organism>
<feature type="compositionally biased region" description="Basic and acidic residues" evidence="1">
    <location>
        <begin position="800"/>
        <end position="809"/>
    </location>
</feature>
<gene>
    <name evidence="2" type="ORF">niasHS_015442</name>
</gene>
<evidence type="ECO:0000313" key="3">
    <source>
        <dbReference type="Proteomes" id="UP001620645"/>
    </source>
</evidence>
<feature type="region of interest" description="Disordered" evidence="1">
    <location>
        <begin position="480"/>
        <end position="519"/>
    </location>
</feature>
<dbReference type="EMBL" id="JBICCN010000375">
    <property type="protein sequence ID" value="KAL3072051.1"/>
    <property type="molecule type" value="Genomic_DNA"/>
</dbReference>
<feature type="region of interest" description="Disordered" evidence="1">
    <location>
        <begin position="611"/>
        <end position="820"/>
    </location>
</feature>
<feature type="compositionally biased region" description="Basic and acidic residues" evidence="1">
    <location>
        <begin position="623"/>
        <end position="671"/>
    </location>
</feature>
<feature type="compositionally biased region" description="Basic and acidic residues" evidence="1">
    <location>
        <begin position="508"/>
        <end position="519"/>
    </location>
</feature>
<feature type="compositionally biased region" description="Basic and acidic residues" evidence="1">
    <location>
        <begin position="345"/>
        <end position="365"/>
    </location>
</feature>
<sequence length="830" mass="90649">MSLSPPSSWSSISAAAGSGVAGTASTALSPPLLIVQLFLDRLSSPWESHFNCTTPVQIRFVPLSSTPSANLSALADGQVRVGQGRLFIVRRDQIGWLQLDIAASKEDEMGGGWRGRIKLIVEEEKKQGEEGPATSSQAIASGAMCRKMECELRSIGHDGTAAAGLITLTAHLLISVDELGRRRRRTNGKKREGGDQIRQRKQGIGVEDAWAQTEENPRNSWQREEIRVQTGVVDHGAAEKQREGQTVLGDEAAEKQSGGQRLRRAASARMMMLIMMALMRSRGRRDEEEMSGRDGRERMIGRNPLIEGLIKKRGGMLGPDLLIERMMRRNGRDAMTNRGSGRDGVIGRDGRVIGGSGREEKKTREMQTMTHVSIDPRANAKIGLHPNQIALLGNYRARIGYLSAVHRSMVPKEGKRERVAGRGRKSDGRRENVVARERQRDRGFLIDKNELIAKREEQNYQKEEGIIMERRMKNNGVKWTEDQRGGGGNSSGLQSIASSESGETSINEMEKNERTAEGMRGREIAEWMSGRGRQILQGMNGREITQGINGRGMKIAEMMNGRGREIIQRVNGRGREILQKMSGRGKEIIEEMTERGRERLEETNQRVKVPEGMIGRGTNPEEVNGREKEKPEETRGRIIRAISDRMNEIIDGREEGPMPDRKNEGNSDERPNSSSTGNASPSSAPSSSSGAKKSSTTASSSSSSSSLSSAKRSSSSAPTSATVTSSSTVATSSKTSTKSSSDHRQQKNKSSKASSASSSSSTLKGSSAKTESSIATEMSKNGRKSASSERQSSGGSSVPTERKLSDQSKESQSPTSAYLIKLRKQVLDDL</sequence>
<dbReference type="PANTHER" id="PTHR14791:SF29">
    <property type="entry name" value="PROTEIN KIBRA"/>
    <property type="match status" value="1"/>
</dbReference>
<dbReference type="AlphaFoldDB" id="A0ABD2HYI6"/>
<proteinExistence type="predicted"/>
<dbReference type="InterPro" id="IPR051105">
    <property type="entry name" value="WWC/KIBRA_Hippo_Reg"/>
</dbReference>
<feature type="compositionally biased region" description="Basic and acidic residues" evidence="1">
    <location>
        <begin position="189"/>
        <end position="198"/>
    </location>
</feature>
<evidence type="ECO:0000256" key="1">
    <source>
        <dbReference type="SAM" id="MobiDB-lite"/>
    </source>
</evidence>
<feature type="region of interest" description="Disordered" evidence="1">
    <location>
        <begin position="333"/>
        <end position="367"/>
    </location>
</feature>
<reference evidence="2 3" key="1">
    <citation type="submission" date="2024-10" db="EMBL/GenBank/DDBJ databases">
        <authorList>
            <person name="Kim D."/>
        </authorList>
    </citation>
    <scope>NUCLEOTIDE SEQUENCE [LARGE SCALE GENOMIC DNA]</scope>
    <source>
        <strain evidence="2">Taebaek</strain>
    </source>
</reference>